<sequence>MSFKLIGLVSSSLEEILLG</sequence>
<keyword evidence="2" id="KW-1185">Reference proteome</keyword>
<dbReference type="EMBL" id="FN595504">
    <property type="protein sequence ID" value="CCB49203.1"/>
    <property type="molecule type" value="Genomic_DNA"/>
</dbReference>
<dbReference type="HOGENOM" id="CLU_3430177_0_0_1"/>
<accession>F6HAC4</accession>
<gene>
    <name evidence="1" type="ordered locus">VIT_06s0009g00430</name>
</gene>
<evidence type="ECO:0000313" key="2">
    <source>
        <dbReference type="Proteomes" id="UP000009183"/>
    </source>
</evidence>
<proteinExistence type="predicted"/>
<name>F6HAC4_VITVI</name>
<evidence type="ECO:0000313" key="1">
    <source>
        <dbReference type="EMBL" id="CCB49203.1"/>
    </source>
</evidence>
<dbReference type="InParanoid" id="F6HAC4"/>
<dbReference type="Proteomes" id="UP000009183">
    <property type="component" value="Chromosome 6"/>
</dbReference>
<reference evidence="2" key="1">
    <citation type="journal article" date="2007" name="Nature">
        <title>The grapevine genome sequence suggests ancestral hexaploidization in major angiosperm phyla.</title>
        <authorList>
            <consortium name="The French-Italian Public Consortium for Grapevine Genome Characterization."/>
            <person name="Jaillon O."/>
            <person name="Aury J.-M."/>
            <person name="Noel B."/>
            <person name="Policriti A."/>
            <person name="Clepet C."/>
            <person name="Casagrande A."/>
            <person name="Choisne N."/>
            <person name="Aubourg S."/>
            <person name="Vitulo N."/>
            <person name="Jubin C."/>
            <person name="Vezzi A."/>
            <person name="Legeai F."/>
            <person name="Hugueney P."/>
            <person name="Dasilva C."/>
            <person name="Horner D."/>
            <person name="Mica E."/>
            <person name="Jublot D."/>
            <person name="Poulain J."/>
            <person name="Bruyere C."/>
            <person name="Billault A."/>
            <person name="Segurens B."/>
            <person name="Gouyvenoux M."/>
            <person name="Ugarte E."/>
            <person name="Cattonaro F."/>
            <person name="Anthouard V."/>
            <person name="Vico V."/>
            <person name="Del Fabbro C."/>
            <person name="Alaux M."/>
            <person name="Di Gaspero G."/>
            <person name="Dumas V."/>
            <person name="Felice N."/>
            <person name="Paillard S."/>
            <person name="Juman I."/>
            <person name="Moroldo M."/>
            <person name="Scalabrin S."/>
            <person name="Canaguier A."/>
            <person name="Le Clainche I."/>
            <person name="Malacrida G."/>
            <person name="Durand E."/>
            <person name="Pesole G."/>
            <person name="Laucou V."/>
            <person name="Chatelet P."/>
            <person name="Merdinoglu D."/>
            <person name="Delledonne M."/>
            <person name="Pezzotti M."/>
            <person name="Lecharny A."/>
            <person name="Scarpelli C."/>
            <person name="Artiguenave F."/>
            <person name="Pe M.E."/>
            <person name="Valle G."/>
            <person name="Morgante M."/>
            <person name="Caboche M."/>
            <person name="Adam-Blondon A.-F."/>
            <person name="Weissenbach J."/>
            <person name="Quetier F."/>
            <person name="Wincker P."/>
        </authorList>
    </citation>
    <scope>NUCLEOTIDE SEQUENCE [LARGE SCALE GENOMIC DNA]</scope>
    <source>
        <strain evidence="2">cv. Pinot noir / PN40024</strain>
    </source>
</reference>
<protein>
    <submittedName>
        <fullName evidence="1">Uncharacterized protein</fullName>
    </submittedName>
</protein>
<dbReference type="AlphaFoldDB" id="F6HAC4"/>
<organism evidence="1 2">
    <name type="scientific">Vitis vinifera</name>
    <name type="common">Grape</name>
    <dbReference type="NCBI Taxonomy" id="29760"/>
    <lineage>
        <taxon>Eukaryota</taxon>
        <taxon>Viridiplantae</taxon>
        <taxon>Streptophyta</taxon>
        <taxon>Embryophyta</taxon>
        <taxon>Tracheophyta</taxon>
        <taxon>Spermatophyta</taxon>
        <taxon>Magnoliopsida</taxon>
        <taxon>eudicotyledons</taxon>
        <taxon>Gunneridae</taxon>
        <taxon>Pentapetalae</taxon>
        <taxon>rosids</taxon>
        <taxon>Vitales</taxon>
        <taxon>Vitaceae</taxon>
        <taxon>Viteae</taxon>
        <taxon>Vitis</taxon>
    </lineage>
</organism>